<organism evidence="5 6">
    <name type="scientific">Streptomyces capoamus</name>
    <dbReference type="NCBI Taxonomy" id="68183"/>
    <lineage>
        <taxon>Bacteria</taxon>
        <taxon>Bacillati</taxon>
        <taxon>Actinomycetota</taxon>
        <taxon>Actinomycetes</taxon>
        <taxon>Kitasatosporales</taxon>
        <taxon>Streptomycetaceae</taxon>
        <taxon>Streptomyces</taxon>
    </lineage>
</organism>
<evidence type="ECO:0000259" key="3">
    <source>
        <dbReference type="Pfam" id="PF20148"/>
    </source>
</evidence>
<evidence type="ECO:0000259" key="4">
    <source>
        <dbReference type="Pfam" id="PF25547"/>
    </source>
</evidence>
<evidence type="ECO:0008006" key="7">
    <source>
        <dbReference type="Google" id="ProtNLM"/>
    </source>
</evidence>
<feature type="region of interest" description="Disordered" evidence="1">
    <location>
        <begin position="339"/>
        <end position="365"/>
    </location>
</feature>
<evidence type="ECO:0000259" key="2">
    <source>
        <dbReference type="Pfam" id="PF03527"/>
    </source>
</evidence>
<evidence type="ECO:0000256" key="1">
    <source>
        <dbReference type="SAM" id="MobiDB-lite"/>
    </source>
</evidence>
<dbReference type="InterPro" id="IPR045351">
    <property type="entry name" value="DUF6531"/>
</dbReference>
<gene>
    <name evidence="5" type="ORF">GCM10018980_30740</name>
</gene>
<dbReference type="InterPro" id="IPR022385">
    <property type="entry name" value="Rhs_assc_core"/>
</dbReference>
<name>A0A919C7J2_9ACTN</name>
<dbReference type="PANTHER" id="PTHR32305">
    <property type="match status" value="1"/>
</dbReference>
<dbReference type="InterPro" id="IPR050708">
    <property type="entry name" value="T6SS_VgrG/RHS"/>
</dbReference>
<feature type="compositionally biased region" description="Gly residues" evidence="1">
    <location>
        <begin position="198"/>
        <end position="237"/>
    </location>
</feature>
<dbReference type="Pfam" id="PF03527">
    <property type="entry name" value="RHS"/>
    <property type="match status" value="1"/>
</dbReference>
<feature type="domain" description="RHS protein conserved region" evidence="2">
    <location>
        <begin position="1317"/>
        <end position="1349"/>
    </location>
</feature>
<comment type="caution">
    <text evidence="5">The sequence shown here is derived from an EMBL/GenBank/DDBJ whole genome shotgun (WGS) entry which is preliminary data.</text>
</comment>
<reference evidence="6" key="1">
    <citation type="journal article" date="2019" name="Int. J. Syst. Evol. Microbiol.">
        <title>The Global Catalogue of Microorganisms (GCM) 10K type strain sequencing project: providing services to taxonomists for standard genome sequencing and annotation.</title>
        <authorList>
            <consortium name="The Broad Institute Genomics Platform"/>
            <consortium name="The Broad Institute Genome Sequencing Center for Infectious Disease"/>
            <person name="Wu L."/>
            <person name="Ma J."/>
        </authorList>
    </citation>
    <scope>NUCLEOTIDE SEQUENCE [LARGE SCALE GENOMIC DNA]</scope>
    <source>
        <strain evidence="6">JCM 4253</strain>
    </source>
</reference>
<dbReference type="PANTHER" id="PTHR32305:SF15">
    <property type="entry name" value="PROTEIN RHSA-RELATED"/>
    <property type="match status" value="1"/>
</dbReference>
<dbReference type="InterPro" id="IPR031325">
    <property type="entry name" value="RHS_repeat"/>
</dbReference>
<feature type="domain" description="Outer membrane channel protein CpnT-like N-terminal" evidence="4">
    <location>
        <begin position="14"/>
        <end position="134"/>
    </location>
</feature>
<evidence type="ECO:0000313" key="5">
    <source>
        <dbReference type="EMBL" id="GHG49655.1"/>
    </source>
</evidence>
<feature type="domain" description="DUF6531" evidence="3">
    <location>
        <begin position="389"/>
        <end position="460"/>
    </location>
</feature>
<accession>A0A919C7J2</accession>
<feature type="compositionally biased region" description="Gly residues" evidence="1">
    <location>
        <begin position="346"/>
        <end position="361"/>
    </location>
</feature>
<dbReference type="Gene3D" id="2.180.10.10">
    <property type="entry name" value="RHS repeat-associated core"/>
    <property type="match status" value="3"/>
</dbReference>
<dbReference type="InterPro" id="IPR001826">
    <property type="entry name" value="RHS"/>
</dbReference>
<dbReference type="Pfam" id="PF20148">
    <property type="entry name" value="DUF6531"/>
    <property type="match status" value="1"/>
</dbReference>
<dbReference type="Pfam" id="PF25547">
    <property type="entry name" value="WXG100_2"/>
    <property type="match status" value="1"/>
</dbReference>
<dbReference type="InterPro" id="IPR057746">
    <property type="entry name" value="CpnT-like_N"/>
</dbReference>
<protein>
    <recommendedName>
        <fullName evidence="7">Type IV secretion protein Rhs</fullName>
    </recommendedName>
</protein>
<dbReference type="Proteomes" id="UP000619355">
    <property type="component" value="Unassembled WGS sequence"/>
</dbReference>
<dbReference type="NCBIfam" id="TIGR01643">
    <property type="entry name" value="YD_repeat_2x"/>
    <property type="match status" value="11"/>
</dbReference>
<keyword evidence="6" id="KW-1185">Reference proteome</keyword>
<feature type="region of interest" description="Disordered" evidence="1">
    <location>
        <begin position="193"/>
        <end position="238"/>
    </location>
</feature>
<dbReference type="NCBIfam" id="TIGR03696">
    <property type="entry name" value="Rhs_assc_core"/>
    <property type="match status" value="1"/>
</dbReference>
<dbReference type="Pfam" id="PF05593">
    <property type="entry name" value="RHS_repeat"/>
    <property type="match status" value="8"/>
</dbReference>
<evidence type="ECO:0000313" key="6">
    <source>
        <dbReference type="Proteomes" id="UP000619355"/>
    </source>
</evidence>
<proteinExistence type="predicted"/>
<dbReference type="InterPro" id="IPR006530">
    <property type="entry name" value="YD"/>
</dbReference>
<sequence>MGYVLPGWADEILDFIGINWPNVDEDDYREMADAMRDFADKFEGHGGDAHQAVSRILSSSQGWAVDAMEKHWSHVKAGHLEKIPEIARLFADACDVVADVVFGMKTKAEIELGAMAASLGISVGLAVVTGGLSAVLGAAETAALRQAVKRIIDEAADRIVDELVARVTGPVNAKLEAMVEDVVFDLVEGAFSLPPGPGDGRPGGPGGPGGKHGGGMQLASAGGAGGGGDGGGTGAAGGKRTVIDHVEFEDGAGKVSSHGGALHRAGSGSLVKARGAFGRTHGRDPFTRAFDSVLDGALKGTEKALAKITKHVTETLPDRVKATSRLHKGLDLGVRDRLDAIDGGRKGGPGGGHGRTGGPGRKGPASLRTVLDNAREKAIALGQRRCKTDPVDVASGEMVLSQTDLALPGVLPLAVRRTHISGYRYGHCFGPGWASTLDERLEPAGSGAVWARPDGSLLVYPQLPRAAGEEVLPAEGERIALTFVERSGLGEVTYATVDVRSGLTRRFTGSPYSSDGLYWLNDIEDRNGNGVRFVRDDDGVPTELVHEGGYRVRVTRDPELPRVTALDLRTPGGPVRVASFAYDEHHDLVGVSGSRGVPLRFTYDDEHRVTSWTDRNGHTYGYVYDAAGRVVRTTGPDGALSSSFAYDTAARETRFTDSTGAVTVTRFNQLLQTTSETDPLGNTVHFTWDRHDNLLSRTDELGHTSRFTYDDAGNLLTVHYPDGRRASATYNALHLPETTTGPDGTVWRNVFDERGNRTAVVAPDGTATTFTHDVTGAVATVTFPTGETETRTHDEAGLTLSVTDPRGATWTVRRDAFGRPYESVDPAGSVTRLEWTADGWLTRRTAPDGATESWTYDEEGNCLTHTDPLGGVTRFEYTWFDLLAARTGRDGARYEFTYDTELRISTVGDPQGKTWTYRYGPSGLTESETDFDGRVTRYAYDAAGRLVARTTPLGRRIAFTFDAVGNVLEKDADGVVTRYTYDDADRLVSAVSPTSSLTLERDAVGRLLAETVDGRSMRFGYDRQGELVSRTTPTGATTSYAYDSAGNRVRVDLAGHALGFAHDLLGRETRRTVGPGPAPVTLTSRWDVLGRLTGRSLTTPRGTLRDRSYGYRADGFLTDITDRHGGPDQHIDLDPVGRPLGVTAGDWSERYAYDAVGNQTDAHWPDRMRHSESRGARTYDGTRLLDGNGVRYAYDAAGRVVLRSKRRLSRKPDTWRYTWDAEDRLVSCTTPDGTVWCYTYDALGRRTAKHRMRPDGQGIAATVRFAWDGTHLAEETDSATGATLTWEYEGTQPIAQFERRLPAEAGQSEVDSRFFAIVTDVVGTPTELVDEQGDIAWYKRSTAWGITARNRDARAHTPLRFPGQYADPETGLHYNLNRHYDPETARYVSADPLGLVPAPNPAAYVVNPYTWMDPEGLVAKGCTQIGGWYGGLLPANRQADGTQYPGSMEVNHIPPKDAWRTITDPGFYRAGKPHKKQKVNNGPAIRMEYDDHRDLYSTGSDLQAQAWRTWQRELVNKGRITEAMRMDIDDIKRRFPGKYDQHIEDMVNSLKDNKPFQDMLTKRGWTVDVNELLR</sequence>
<dbReference type="EMBL" id="BNBF01000008">
    <property type="protein sequence ID" value="GHG49655.1"/>
    <property type="molecule type" value="Genomic_DNA"/>
</dbReference>
<dbReference type="RefSeq" id="WP_189981960.1">
    <property type="nucleotide sequence ID" value="NZ_BNBF01000008.1"/>
</dbReference>